<reference evidence="2 3" key="1">
    <citation type="submission" date="2018-05" db="EMBL/GenBank/DDBJ databases">
        <title>Freshwater and sediment microbial communities from various areas in North America, analyzing microbe dynamics in response to fracking.</title>
        <authorList>
            <person name="Lamendella R."/>
        </authorList>
    </citation>
    <scope>NUCLEOTIDE SEQUENCE [LARGE SCALE GENOMIC DNA]</scope>
    <source>
        <strain evidence="2 3">67</strain>
    </source>
</reference>
<feature type="domain" description="Endoribonuclease L-PSP/chorismate mutase-like" evidence="1">
    <location>
        <begin position="4"/>
        <end position="140"/>
    </location>
</feature>
<dbReference type="RefSeq" id="WP_110274621.1">
    <property type="nucleotide sequence ID" value="NZ_QJJG01000010.1"/>
</dbReference>
<evidence type="ECO:0000313" key="3">
    <source>
        <dbReference type="Proteomes" id="UP000247485"/>
    </source>
</evidence>
<evidence type="ECO:0000259" key="1">
    <source>
        <dbReference type="Pfam" id="PF14588"/>
    </source>
</evidence>
<dbReference type="InterPro" id="IPR013813">
    <property type="entry name" value="Endoribo_LPSP/chorism_mut-like"/>
</dbReference>
<dbReference type="AlphaFoldDB" id="A0A318FKD4"/>
<dbReference type="Proteomes" id="UP000247485">
    <property type="component" value="Unassembled WGS sequence"/>
</dbReference>
<dbReference type="CDD" id="cd02199">
    <property type="entry name" value="YjgF_YER057c_UK114_like_1"/>
    <property type="match status" value="1"/>
</dbReference>
<proteinExistence type="predicted"/>
<dbReference type="PANTHER" id="PTHR43760">
    <property type="entry name" value="ENDORIBONUCLEASE-RELATED"/>
    <property type="match status" value="1"/>
</dbReference>
<accession>A0A318FKD4</accession>
<name>A0A318FKD4_KLEOX</name>
<organism evidence="2 3">
    <name type="scientific">Klebsiella oxytoca</name>
    <dbReference type="NCBI Taxonomy" id="571"/>
    <lineage>
        <taxon>Bacteria</taxon>
        <taxon>Pseudomonadati</taxon>
        <taxon>Pseudomonadota</taxon>
        <taxon>Gammaproteobacteria</taxon>
        <taxon>Enterobacterales</taxon>
        <taxon>Enterobacteriaceae</taxon>
        <taxon>Klebsiella/Raoultella group</taxon>
        <taxon>Klebsiella</taxon>
    </lineage>
</organism>
<gene>
    <name evidence="2" type="ORF">DET57_11020</name>
</gene>
<dbReference type="SUPFAM" id="SSF55298">
    <property type="entry name" value="YjgF-like"/>
    <property type="match status" value="1"/>
</dbReference>
<dbReference type="InterPro" id="IPR035959">
    <property type="entry name" value="RutC-like_sf"/>
</dbReference>
<dbReference type="EMBL" id="QJJG01000010">
    <property type="protein sequence ID" value="PXW43906.1"/>
    <property type="molecule type" value="Genomic_DNA"/>
</dbReference>
<dbReference type="Gene3D" id="3.30.1330.40">
    <property type="entry name" value="RutC-like"/>
    <property type="match status" value="1"/>
</dbReference>
<sequence>MNIEARIVELGITLSEPTAPKFSYVPIKQTGNLLYSSGNDCRVNGELIYQGALGRDLSIEQGQAAARQCIINILSSLKGYLGDLDQVSGCIKMLGFVQSVDGFKEQPLVMNSASDLLIAIFGESGKHARSAIGTNSLPFDTPVEIELIFEIKD</sequence>
<evidence type="ECO:0000313" key="2">
    <source>
        <dbReference type="EMBL" id="PXW43906.1"/>
    </source>
</evidence>
<comment type="caution">
    <text evidence="2">The sequence shown here is derived from an EMBL/GenBank/DDBJ whole genome shotgun (WGS) entry which is preliminary data.</text>
</comment>
<dbReference type="Pfam" id="PF14588">
    <property type="entry name" value="YjgF_endoribonc"/>
    <property type="match status" value="1"/>
</dbReference>
<dbReference type="PANTHER" id="PTHR43760:SF1">
    <property type="entry name" value="ENDORIBONUCLEASE L-PSP_CHORISMATE MUTASE-LIKE DOMAIN-CONTAINING PROTEIN"/>
    <property type="match status" value="1"/>
</dbReference>
<protein>
    <submittedName>
        <fullName evidence="2">Enamine deaminase RidA (YjgF/YER057c/UK114 family)</fullName>
    </submittedName>
</protein>